<organism evidence="2 3">
    <name type="scientific">Serendipita vermifera MAFF 305830</name>
    <dbReference type="NCBI Taxonomy" id="933852"/>
    <lineage>
        <taxon>Eukaryota</taxon>
        <taxon>Fungi</taxon>
        <taxon>Dikarya</taxon>
        <taxon>Basidiomycota</taxon>
        <taxon>Agaricomycotina</taxon>
        <taxon>Agaricomycetes</taxon>
        <taxon>Sebacinales</taxon>
        <taxon>Serendipitaceae</taxon>
        <taxon>Serendipita</taxon>
    </lineage>
</organism>
<gene>
    <name evidence="2" type="ORF">M408DRAFT_196818</name>
</gene>
<evidence type="ECO:0000313" key="2">
    <source>
        <dbReference type="EMBL" id="KIM26146.1"/>
    </source>
</evidence>
<dbReference type="InterPro" id="IPR027417">
    <property type="entry name" value="P-loop_NTPase"/>
</dbReference>
<dbReference type="HOGENOM" id="CLU_551151_0_0_1"/>
<dbReference type="PANTHER" id="PTHR35205">
    <property type="entry name" value="NB-ARC AND TPR DOMAIN PROTEIN"/>
    <property type="match status" value="1"/>
</dbReference>
<sequence>MAQEEAVKLVFLAYKPSEAPLGQNRTELIAIVEALSYLLITLQQASAYMRQTETSPRKYLQQLSTSKKNLPCQSIKHQPDSRSISTYAAFETSFSSLPVRCQEILWLLSYCHWGGFPLSLVKLAIRYKFWECEQWEFDNGDELTAGNIKLDDIFYHYGKWDESKLEAMLSSLRSYSLTSVISTVDTSLLQMHPLVHVWVQNTIPEDERGDYPSAAVLFLAIPPKGCHSGAMEHILSKHVGIESMKSLTSTADSPRLRHFTRKPSRTRQNLHFLKERFVFITGIGGCGKTQLALRFVDKWNRRFKSVVWIDASNAKTIKRDLSAYERAFSGTQYRQTLGDMVTQFEISLKGAEWILVLDNADDPDLDLSPFSQWGNGWVLVTGRRTSYSPPECSLHFQLDAMFPDEAVELLLRSSGRAVLPLQQERQEADTLSQELGFLPLAILQAGAYIRQTGLLMNMYLSGLHTTWRLFGHSKNQIVDCWHKNISVDDLTPMAV</sequence>
<dbReference type="Proteomes" id="UP000054097">
    <property type="component" value="Unassembled WGS sequence"/>
</dbReference>
<proteinExistence type="predicted"/>
<reference evidence="2 3" key="1">
    <citation type="submission" date="2014-04" db="EMBL/GenBank/DDBJ databases">
        <authorList>
            <consortium name="DOE Joint Genome Institute"/>
            <person name="Kuo A."/>
            <person name="Zuccaro A."/>
            <person name="Kohler A."/>
            <person name="Nagy L.G."/>
            <person name="Floudas D."/>
            <person name="Copeland A."/>
            <person name="Barry K.W."/>
            <person name="Cichocki N."/>
            <person name="Veneault-Fourrey C."/>
            <person name="LaButti K."/>
            <person name="Lindquist E.A."/>
            <person name="Lipzen A."/>
            <person name="Lundell T."/>
            <person name="Morin E."/>
            <person name="Murat C."/>
            <person name="Sun H."/>
            <person name="Tunlid A."/>
            <person name="Henrissat B."/>
            <person name="Grigoriev I.V."/>
            <person name="Hibbett D.S."/>
            <person name="Martin F."/>
            <person name="Nordberg H.P."/>
            <person name="Cantor M.N."/>
            <person name="Hua S.X."/>
        </authorList>
    </citation>
    <scope>NUCLEOTIDE SEQUENCE [LARGE SCALE GENOMIC DNA]</scope>
    <source>
        <strain evidence="2 3">MAFF 305830</strain>
    </source>
</reference>
<dbReference type="PANTHER" id="PTHR35205:SF1">
    <property type="entry name" value="ZU5 DOMAIN-CONTAINING PROTEIN"/>
    <property type="match status" value="1"/>
</dbReference>
<dbReference type="PRINTS" id="PR00364">
    <property type="entry name" value="DISEASERSIST"/>
</dbReference>
<dbReference type="Pfam" id="PF00931">
    <property type="entry name" value="NB-ARC"/>
    <property type="match status" value="1"/>
</dbReference>
<dbReference type="InterPro" id="IPR002182">
    <property type="entry name" value="NB-ARC"/>
</dbReference>
<evidence type="ECO:0000313" key="3">
    <source>
        <dbReference type="Proteomes" id="UP000054097"/>
    </source>
</evidence>
<dbReference type="SUPFAM" id="SSF52540">
    <property type="entry name" value="P-loop containing nucleoside triphosphate hydrolases"/>
    <property type="match status" value="1"/>
</dbReference>
<name>A0A0C3B3V1_SERVB</name>
<dbReference type="AlphaFoldDB" id="A0A0C3B3V1"/>
<keyword evidence="3" id="KW-1185">Reference proteome</keyword>
<dbReference type="OrthoDB" id="2941463at2759"/>
<dbReference type="STRING" id="933852.A0A0C3B3V1"/>
<accession>A0A0C3B3V1</accession>
<dbReference type="EMBL" id="KN824308">
    <property type="protein sequence ID" value="KIM26146.1"/>
    <property type="molecule type" value="Genomic_DNA"/>
</dbReference>
<feature type="domain" description="NB-ARC" evidence="1">
    <location>
        <begin position="276"/>
        <end position="411"/>
    </location>
</feature>
<protein>
    <recommendedName>
        <fullName evidence="1">NB-ARC domain-containing protein</fullName>
    </recommendedName>
</protein>
<dbReference type="GO" id="GO:0043531">
    <property type="term" value="F:ADP binding"/>
    <property type="evidence" value="ECO:0007669"/>
    <property type="project" value="InterPro"/>
</dbReference>
<evidence type="ECO:0000259" key="1">
    <source>
        <dbReference type="Pfam" id="PF00931"/>
    </source>
</evidence>
<reference evidence="3" key="2">
    <citation type="submission" date="2015-01" db="EMBL/GenBank/DDBJ databases">
        <title>Evolutionary Origins and Diversification of the Mycorrhizal Mutualists.</title>
        <authorList>
            <consortium name="DOE Joint Genome Institute"/>
            <consortium name="Mycorrhizal Genomics Consortium"/>
            <person name="Kohler A."/>
            <person name="Kuo A."/>
            <person name="Nagy L.G."/>
            <person name="Floudas D."/>
            <person name="Copeland A."/>
            <person name="Barry K.W."/>
            <person name="Cichocki N."/>
            <person name="Veneault-Fourrey C."/>
            <person name="LaButti K."/>
            <person name="Lindquist E.A."/>
            <person name="Lipzen A."/>
            <person name="Lundell T."/>
            <person name="Morin E."/>
            <person name="Murat C."/>
            <person name="Riley R."/>
            <person name="Ohm R."/>
            <person name="Sun H."/>
            <person name="Tunlid A."/>
            <person name="Henrissat B."/>
            <person name="Grigoriev I.V."/>
            <person name="Hibbett D.S."/>
            <person name="Martin F."/>
        </authorList>
    </citation>
    <scope>NUCLEOTIDE SEQUENCE [LARGE SCALE GENOMIC DNA]</scope>
    <source>
        <strain evidence="3">MAFF 305830</strain>
    </source>
</reference>
<dbReference type="Gene3D" id="3.40.50.300">
    <property type="entry name" value="P-loop containing nucleotide triphosphate hydrolases"/>
    <property type="match status" value="1"/>
</dbReference>